<evidence type="ECO:0000256" key="6">
    <source>
        <dbReference type="SAM" id="Phobius"/>
    </source>
</evidence>
<keyword evidence="4 6" id="KW-0472">Membrane</keyword>
<comment type="subcellular location">
    <subcellularLocation>
        <location evidence="1">Membrane</location>
        <topology evidence="1">Multi-pass membrane protein</topology>
    </subcellularLocation>
</comment>
<dbReference type="EMBL" id="JAVFKD010000004">
    <property type="protein sequence ID" value="KAK5994947.1"/>
    <property type="molecule type" value="Genomic_DNA"/>
</dbReference>
<dbReference type="PANTHER" id="PTHR16201">
    <property type="entry name" value="SEVEN TRANSMEMBRANE PROTEIN 1-RELATED"/>
    <property type="match status" value="1"/>
</dbReference>
<evidence type="ECO:0000256" key="5">
    <source>
        <dbReference type="SAM" id="MobiDB-lite"/>
    </source>
</evidence>
<feature type="region of interest" description="Disordered" evidence="5">
    <location>
        <begin position="120"/>
        <end position="158"/>
    </location>
</feature>
<accession>A0ABR0SS08</accession>
<feature type="transmembrane region" description="Helical" evidence="6">
    <location>
        <begin position="274"/>
        <end position="295"/>
    </location>
</feature>
<keyword evidence="3 6" id="KW-1133">Transmembrane helix</keyword>
<dbReference type="PANTHER" id="PTHR16201:SF44">
    <property type="entry name" value="SEVEN TRANSMEMBRANE PROTEIN 1"/>
    <property type="match status" value="1"/>
</dbReference>
<comment type="caution">
    <text evidence="7">The sequence shown here is derived from an EMBL/GenBank/DDBJ whole genome shotgun (WGS) entry which is preliminary data.</text>
</comment>
<evidence type="ECO:0000256" key="2">
    <source>
        <dbReference type="ARBA" id="ARBA00022692"/>
    </source>
</evidence>
<reference evidence="7 8" key="1">
    <citation type="submission" date="2024-01" db="EMBL/GenBank/DDBJ databases">
        <title>Complete genome of Cladobotryum mycophilum ATHUM6906.</title>
        <authorList>
            <person name="Christinaki A.C."/>
            <person name="Myridakis A.I."/>
            <person name="Kouvelis V.N."/>
        </authorList>
    </citation>
    <scope>NUCLEOTIDE SEQUENCE [LARGE SCALE GENOMIC DNA]</scope>
    <source>
        <strain evidence="7 8">ATHUM6906</strain>
    </source>
</reference>
<feature type="transmembrane region" description="Helical" evidence="6">
    <location>
        <begin position="20"/>
        <end position="44"/>
    </location>
</feature>
<protein>
    <submittedName>
        <fullName evidence="7">Vacuolar amino acid transporter YPQ3</fullName>
    </submittedName>
</protein>
<evidence type="ECO:0000313" key="8">
    <source>
        <dbReference type="Proteomes" id="UP001338125"/>
    </source>
</evidence>
<dbReference type="Gene3D" id="1.20.1280.290">
    <property type="match status" value="2"/>
</dbReference>
<dbReference type="SMART" id="SM00679">
    <property type="entry name" value="CTNS"/>
    <property type="match status" value="2"/>
</dbReference>
<organism evidence="7 8">
    <name type="scientific">Cladobotryum mycophilum</name>
    <dbReference type="NCBI Taxonomy" id="491253"/>
    <lineage>
        <taxon>Eukaryota</taxon>
        <taxon>Fungi</taxon>
        <taxon>Dikarya</taxon>
        <taxon>Ascomycota</taxon>
        <taxon>Pezizomycotina</taxon>
        <taxon>Sordariomycetes</taxon>
        <taxon>Hypocreomycetidae</taxon>
        <taxon>Hypocreales</taxon>
        <taxon>Hypocreaceae</taxon>
        <taxon>Cladobotryum</taxon>
    </lineage>
</organism>
<name>A0ABR0SS08_9HYPO</name>
<gene>
    <name evidence="7" type="ORF">PT974_03336</name>
</gene>
<sequence>MASIATSVMEAAAKQLPFHTIISGIFGSISMAAWLCVILPQMVVNYRNKSAEALSVPFLIVWMLGDATNLIGGLLTNIAPTAIILAMYFCVSDVMIISQTIYYNTVNARRAEELRAAAEAAESSEEAPLLARRNTSPHRRADDEPASKGQEAEAEGPVTTPWTQNALALSAVYAAGILGWFISYKAGAWQGVEHDMLKSQEDNTPLSEQIGMIIGYISAVCYLFARIPQIIKNYKSKSCQGLAILFFMLSSTANLTYAVSIVSFSQDKKYLVNIVPWLLGSLGTVSEDIIIFFQFHYYSTNRRSQTTTAA</sequence>
<proteinExistence type="predicted"/>
<feature type="transmembrane region" description="Helical" evidence="6">
    <location>
        <begin position="166"/>
        <end position="186"/>
    </location>
</feature>
<keyword evidence="8" id="KW-1185">Reference proteome</keyword>
<feature type="compositionally biased region" description="Low complexity" evidence="5">
    <location>
        <begin position="120"/>
        <end position="132"/>
    </location>
</feature>
<evidence type="ECO:0000256" key="4">
    <source>
        <dbReference type="ARBA" id="ARBA00023136"/>
    </source>
</evidence>
<dbReference type="Proteomes" id="UP001338125">
    <property type="component" value="Unassembled WGS sequence"/>
</dbReference>
<feature type="transmembrane region" description="Helical" evidence="6">
    <location>
        <begin position="206"/>
        <end position="227"/>
    </location>
</feature>
<keyword evidence="2 6" id="KW-0812">Transmembrane</keyword>
<evidence type="ECO:0000256" key="1">
    <source>
        <dbReference type="ARBA" id="ARBA00004141"/>
    </source>
</evidence>
<feature type="transmembrane region" description="Helical" evidence="6">
    <location>
        <begin position="239"/>
        <end position="262"/>
    </location>
</feature>
<dbReference type="Pfam" id="PF04193">
    <property type="entry name" value="PQ-loop"/>
    <property type="match status" value="2"/>
</dbReference>
<evidence type="ECO:0000313" key="7">
    <source>
        <dbReference type="EMBL" id="KAK5994947.1"/>
    </source>
</evidence>
<dbReference type="InterPro" id="IPR051415">
    <property type="entry name" value="LAAT-1"/>
</dbReference>
<evidence type="ECO:0000256" key="3">
    <source>
        <dbReference type="ARBA" id="ARBA00022989"/>
    </source>
</evidence>
<dbReference type="InterPro" id="IPR006603">
    <property type="entry name" value="PQ-loop_rpt"/>
</dbReference>